<dbReference type="eggNOG" id="KOG2436">
    <property type="taxonomic scope" value="Eukaryota"/>
</dbReference>
<dbReference type="Gene3D" id="3.40.1160.10">
    <property type="entry name" value="Acetylglutamate kinase-like"/>
    <property type="match status" value="1"/>
</dbReference>
<keyword evidence="4" id="KW-1185">Reference proteome</keyword>
<organism evidence="3 4">
    <name type="scientific">Morus notabilis</name>
    <dbReference type="NCBI Taxonomy" id="981085"/>
    <lineage>
        <taxon>Eukaryota</taxon>
        <taxon>Viridiplantae</taxon>
        <taxon>Streptophyta</taxon>
        <taxon>Embryophyta</taxon>
        <taxon>Tracheophyta</taxon>
        <taxon>Spermatophyta</taxon>
        <taxon>Magnoliopsida</taxon>
        <taxon>eudicotyledons</taxon>
        <taxon>Gunneridae</taxon>
        <taxon>Pentapetalae</taxon>
        <taxon>rosids</taxon>
        <taxon>fabids</taxon>
        <taxon>Rosales</taxon>
        <taxon>Moraceae</taxon>
        <taxon>Moreae</taxon>
        <taxon>Morus</taxon>
    </lineage>
</organism>
<keyword evidence="2" id="KW-0012">Acyltransferase</keyword>
<sequence>MAASISTFNIPLQTRRRIVLGPSNLPRDFLPQFSANRTEQFRFSESLTLNDWSGKRRFRISPERNVFAGVEADGVEQSYNSVEDEQFVRWFREAWPYLWAHRGGTFVVIISGEIVSSPHLDPILKAPNLFSAFEFFLFTDIAFLHHLGIRFVLVPGTHMQIDKLLAERGQKN</sequence>
<dbReference type="PANTHER" id="PTHR30602">
    <property type="entry name" value="AMINO-ACID ACETYLTRANSFERASE"/>
    <property type="match status" value="1"/>
</dbReference>
<evidence type="ECO:0000256" key="1">
    <source>
        <dbReference type="ARBA" id="ARBA00022679"/>
    </source>
</evidence>
<dbReference type="InterPro" id="IPR010167">
    <property type="entry name" value="NH2A_AcTrfase"/>
</dbReference>
<evidence type="ECO:0000313" key="3">
    <source>
        <dbReference type="EMBL" id="EXC64761.1"/>
    </source>
</evidence>
<accession>W9SQ98</accession>
<proteinExistence type="predicted"/>
<protein>
    <submittedName>
        <fullName evidence="3">Uncharacterized protein</fullName>
    </submittedName>
</protein>
<dbReference type="GO" id="GO:0006526">
    <property type="term" value="P:L-arginine biosynthetic process"/>
    <property type="evidence" value="ECO:0007669"/>
    <property type="project" value="InterPro"/>
</dbReference>
<dbReference type="GO" id="GO:0004042">
    <property type="term" value="F:L-glutamate N-acetyltransferase activity"/>
    <property type="evidence" value="ECO:0007669"/>
    <property type="project" value="InterPro"/>
</dbReference>
<dbReference type="STRING" id="981085.W9SQ98"/>
<dbReference type="AlphaFoldDB" id="W9SQ98"/>
<dbReference type="InterPro" id="IPR036393">
    <property type="entry name" value="AceGlu_kinase-like_sf"/>
</dbReference>
<dbReference type="PANTHER" id="PTHR30602:SF12">
    <property type="entry name" value="AMINO-ACID ACETYLTRANSFERASE NAGS1, CHLOROPLASTIC-RELATED"/>
    <property type="match status" value="1"/>
</dbReference>
<evidence type="ECO:0000256" key="2">
    <source>
        <dbReference type="ARBA" id="ARBA00023315"/>
    </source>
</evidence>
<dbReference type="SUPFAM" id="SSF53633">
    <property type="entry name" value="Carbamate kinase-like"/>
    <property type="match status" value="1"/>
</dbReference>
<name>W9SQ98_9ROSA</name>
<dbReference type="EMBL" id="KE645715">
    <property type="protein sequence ID" value="EXC64761.1"/>
    <property type="molecule type" value="Genomic_DNA"/>
</dbReference>
<dbReference type="GO" id="GO:0005737">
    <property type="term" value="C:cytoplasm"/>
    <property type="evidence" value="ECO:0007669"/>
    <property type="project" value="InterPro"/>
</dbReference>
<keyword evidence="1" id="KW-0808">Transferase</keyword>
<reference evidence="4" key="1">
    <citation type="submission" date="2013-01" db="EMBL/GenBank/DDBJ databases">
        <title>Draft Genome Sequence of a Mulberry Tree, Morus notabilis C.K. Schneid.</title>
        <authorList>
            <person name="He N."/>
            <person name="Zhao S."/>
        </authorList>
    </citation>
    <scope>NUCLEOTIDE SEQUENCE</scope>
</reference>
<dbReference type="Proteomes" id="UP000030645">
    <property type="component" value="Unassembled WGS sequence"/>
</dbReference>
<gene>
    <name evidence="3" type="ORF">L484_000069</name>
</gene>
<evidence type="ECO:0000313" key="4">
    <source>
        <dbReference type="Proteomes" id="UP000030645"/>
    </source>
</evidence>